<evidence type="ECO:0000313" key="2">
    <source>
        <dbReference type="EMBL" id="MBW0576124.1"/>
    </source>
</evidence>
<dbReference type="EMBL" id="AVOT02097706">
    <property type="protein sequence ID" value="MBW0576124.1"/>
    <property type="molecule type" value="Genomic_DNA"/>
</dbReference>
<accession>A0A9Q3PVZ1</accession>
<keyword evidence="3" id="KW-1185">Reference proteome</keyword>
<dbReference type="AlphaFoldDB" id="A0A9Q3PVZ1"/>
<protein>
    <submittedName>
        <fullName evidence="2">Uncharacterized protein</fullName>
    </submittedName>
</protein>
<reference evidence="2" key="1">
    <citation type="submission" date="2021-03" db="EMBL/GenBank/DDBJ databases">
        <title>Draft genome sequence of rust myrtle Austropuccinia psidii MF-1, a brazilian biotype.</title>
        <authorList>
            <person name="Quecine M.C."/>
            <person name="Pachon D.M.R."/>
            <person name="Bonatelli M.L."/>
            <person name="Correr F.H."/>
            <person name="Franceschini L.M."/>
            <person name="Leite T.F."/>
            <person name="Margarido G.R.A."/>
            <person name="Almeida C.A."/>
            <person name="Ferrarezi J.A."/>
            <person name="Labate C.A."/>
        </authorList>
    </citation>
    <scope>NUCLEOTIDE SEQUENCE</scope>
    <source>
        <strain evidence="2">MF-1</strain>
    </source>
</reference>
<dbReference type="Proteomes" id="UP000765509">
    <property type="component" value="Unassembled WGS sequence"/>
</dbReference>
<evidence type="ECO:0000256" key="1">
    <source>
        <dbReference type="SAM" id="MobiDB-lite"/>
    </source>
</evidence>
<feature type="region of interest" description="Disordered" evidence="1">
    <location>
        <begin position="24"/>
        <end position="116"/>
    </location>
</feature>
<feature type="compositionally biased region" description="Polar residues" evidence="1">
    <location>
        <begin position="46"/>
        <end position="92"/>
    </location>
</feature>
<feature type="compositionally biased region" description="Gly residues" evidence="1">
    <location>
        <begin position="106"/>
        <end position="116"/>
    </location>
</feature>
<comment type="caution">
    <text evidence="2">The sequence shown here is derived from an EMBL/GenBank/DDBJ whole genome shotgun (WGS) entry which is preliminary data.</text>
</comment>
<name>A0A9Q3PVZ1_9BASI</name>
<sequence length="116" mass="12375">MSCIQERNHVEQAAMLQQDLVDGFVDDSSRNHSPGRIPLNVEHTSHSGLTPNPVTSTNIGSPVPSTENPHHQNPPSTIQKLVKTTQDPPASTRTHERGPSASLCVEGGGFTSPGHP</sequence>
<proteinExistence type="predicted"/>
<organism evidence="2 3">
    <name type="scientific">Austropuccinia psidii MF-1</name>
    <dbReference type="NCBI Taxonomy" id="1389203"/>
    <lineage>
        <taxon>Eukaryota</taxon>
        <taxon>Fungi</taxon>
        <taxon>Dikarya</taxon>
        <taxon>Basidiomycota</taxon>
        <taxon>Pucciniomycotina</taxon>
        <taxon>Pucciniomycetes</taxon>
        <taxon>Pucciniales</taxon>
        <taxon>Sphaerophragmiaceae</taxon>
        <taxon>Austropuccinia</taxon>
    </lineage>
</organism>
<gene>
    <name evidence="2" type="ORF">O181_115839</name>
</gene>
<evidence type="ECO:0000313" key="3">
    <source>
        <dbReference type="Proteomes" id="UP000765509"/>
    </source>
</evidence>